<keyword evidence="5" id="KW-0560">Oxidoreductase</keyword>
<dbReference type="PANTHER" id="PTHR43350:SF19">
    <property type="entry name" value="D-GULOSIDE 3-DEHYDROGENASE"/>
    <property type="match status" value="1"/>
</dbReference>
<evidence type="ECO:0000313" key="6">
    <source>
        <dbReference type="EMBL" id="SIT07635.1"/>
    </source>
</evidence>
<evidence type="ECO:0000313" key="7">
    <source>
        <dbReference type="Proteomes" id="UP000186684"/>
    </source>
</evidence>
<dbReference type="GO" id="GO:0016491">
    <property type="term" value="F:oxidoreductase activity"/>
    <property type="evidence" value="ECO:0007669"/>
    <property type="project" value="UniProtKB-KW"/>
</dbReference>
<evidence type="ECO:0008006" key="8">
    <source>
        <dbReference type="Google" id="ProtNLM"/>
    </source>
</evidence>
<dbReference type="Gene3D" id="3.90.180.10">
    <property type="entry name" value="Medium-chain alcohol dehydrogenases, catalytic domain"/>
    <property type="match status" value="1"/>
</dbReference>
<comment type="similarity">
    <text evidence="2">Belongs to the zinc-containing alcohol dehydrogenase family.</text>
</comment>
<dbReference type="RefSeq" id="WP_200798069.1">
    <property type="nucleotide sequence ID" value="NZ_FTOQ01000014.1"/>
</dbReference>
<keyword evidence="4" id="KW-0862">Zinc</keyword>
<dbReference type="AlphaFoldDB" id="A0A1N7PAH7"/>
<dbReference type="STRING" id="633194.SAMN05421759_11424"/>
<dbReference type="PANTHER" id="PTHR43350">
    <property type="entry name" value="NAD-DEPENDENT ALCOHOL DEHYDROGENASE"/>
    <property type="match status" value="1"/>
</dbReference>
<keyword evidence="7" id="KW-1185">Reference proteome</keyword>
<accession>A0A1N7PAH7</accession>
<dbReference type="Gene3D" id="3.40.50.720">
    <property type="entry name" value="NAD(P)-binding Rossmann-like Domain"/>
    <property type="match status" value="1"/>
</dbReference>
<name>A0A1N7PAH7_9RHOB</name>
<dbReference type="GO" id="GO:0046872">
    <property type="term" value="F:metal ion binding"/>
    <property type="evidence" value="ECO:0007669"/>
    <property type="project" value="UniProtKB-KW"/>
</dbReference>
<reference evidence="7" key="1">
    <citation type="submission" date="2017-01" db="EMBL/GenBank/DDBJ databases">
        <authorList>
            <person name="Varghese N."/>
            <person name="Submissions S."/>
        </authorList>
    </citation>
    <scope>NUCLEOTIDE SEQUENCE [LARGE SCALE GENOMIC DNA]</scope>
    <source>
        <strain evidence="7">DSM 29430</strain>
    </source>
</reference>
<dbReference type="SUPFAM" id="SSF50129">
    <property type="entry name" value="GroES-like"/>
    <property type="match status" value="1"/>
</dbReference>
<evidence type="ECO:0000256" key="5">
    <source>
        <dbReference type="ARBA" id="ARBA00023002"/>
    </source>
</evidence>
<organism evidence="6 7">
    <name type="scientific">Roseivivax lentus</name>
    <dbReference type="NCBI Taxonomy" id="633194"/>
    <lineage>
        <taxon>Bacteria</taxon>
        <taxon>Pseudomonadati</taxon>
        <taxon>Pseudomonadota</taxon>
        <taxon>Alphaproteobacteria</taxon>
        <taxon>Rhodobacterales</taxon>
        <taxon>Roseobacteraceae</taxon>
        <taxon>Roseivivax</taxon>
    </lineage>
</organism>
<dbReference type="EMBL" id="FTOQ01000014">
    <property type="protein sequence ID" value="SIT07635.1"/>
    <property type="molecule type" value="Genomic_DNA"/>
</dbReference>
<evidence type="ECO:0000256" key="1">
    <source>
        <dbReference type="ARBA" id="ARBA00001947"/>
    </source>
</evidence>
<evidence type="ECO:0000256" key="4">
    <source>
        <dbReference type="ARBA" id="ARBA00022833"/>
    </source>
</evidence>
<dbReference type="CDD" id="cd08255">
    <property type="entry name" value="2-desacetyl-2-hydroxyethyl_bacteriochlorophyllide_like"/>
    <property type="match status" value="1"/>
</dbReference>
<dbReference type="Proteomes" id="UP000186684">
    <property type="component" value="Unassembled WGS sequence"/>
</dbReference>
<dbReference type="SUPFAM" id="SSF51735">
    <property type="entry name" value="NAD(P)-binding Rossmann-fold domains"/>
    <property type="match status" value="1"/>
</dbReference>
<dbReference type="InterPro" id="IPR011032">
    <property type="entry name" value="GroES-like_sf"/>
</dbReference>
<dbReference type="InterPro" id="IPR036291">
    <property type="entry name" value="NAD(P)-bd_dom_sf"/>
</dbReference>
<keyword evidence="3" id="KW-0479">Metal-binding</keyword>
<evidence type="ECO:0000256" key="3">
    <source>
        <dbReference type="ARBA" id="ARBA00022723"/>
    </source>
</evidence>
<gene>
    <name evidence="6" type="ORF">SAMN05421759_11424</name>
</gene>
<sequence>MNATALWCTGPEAAELRPAETGAGIAVETLFTGISRGTERLVFQGRVPDSETERMRAPAQEGAFPFPVKYGYCAVGRATEGSFAGRAVFALHPHQDRFRMAEAMLTPLPDALPPERGILGANMETALNILWDSGASAGDRIAVIGAGVIGALAGYLAARLPGAEVTLVDRDPDRAALAAALGCEFAAPETAPGECDVVIHASATPEGLARAIDCAGQEGTIVEASWHGAGPIPVPLGGAFHSRRLRLVSSQVGQLPAARSPRWDHARRMAKALDLLTDPALDALISGETAFAALPGQYGAILADPGTLCHRIRYT</sequence>
<comment type="cofactor">
    <cofactor evidence="1">
        <name>Zn(2+)</name>
        <dbReference type="ChEBI" id="CHEBI:29105"/>
    </cofactor>
</comment>
<protein>
    <recommendedName>
        <fullName evidence="8">Threonine dehydrogenase</fullName>
    </recommendedName>
</protein>
<proteinExistence type="inferred from homology"/>
<evidence type="ECO:0000256" key="2">
    <source>
        <dbReference type="ARBA" id="ARBA00008072"/>
    </source>
</evidence>